<keyword evidence="3" id="KW-1185">Reference proteome</keyword>
<evidence type="ECO:0000313" key="2">
    <source>
        <dbReference type="EMBL" id="QPZ37107.1"/>
    </source>
</evidence>
<dbReference type="Proteomes" id="UP000662814">
    <property type="component" value="Chromosome"/>
</dbReference>
<dbReference type="EMBL" id="CP061169">
    <property type="protein sequence ID" value="QPZ37107.1"/>
    <property type="molecule type" value="Genomic_DNA"/>
</dbReference>
<gene>
    <name evidence="2" type="ORF">HCR76_09485</name>
</gene>
<name>A0ABX6YEC5_9MICO</name>
<dbReference type="RefSeq" id="WP_198248031.1">
    <property type="nucleotide sequence ID" value="NZ_CP061169.1"/>
</dbReference>
<reference evidence="2 3" key="1">
    <citation type="submission" date="2020-12" db="EMBL/GenBank/DDBJ databases">
        <title>Microbacterium sp. HY060.</title>
        <authorList>
            <person name="Zhou J."/>
        </authorList>
    </citation>
    <scope>NUCLEOTIDE SEQUENCE [LARGE SCALE GENOMIC DNA]</scope>
    <source>
        <strain evidence="2 3">HY60</strain>
    </source>
</reference>
<accession>A0ABX6YEC5</accession>
<organism evidence="2 3">
    <name type="scientific">Paramicrobacterium chengjingii</name>
    <dbReference type="NCBI Taxonomy" id="2769067"/>
    <lineage>
        <taxon>Bacteria</taxon>
        <taxon>Bacillati</taxon>
        <taxon>Actinomycetota</taxon>
        <taxon>Actinomycetes</taxon>
        <taxon>Micrococcales</taxon>
        <taxon>Microbacteriaceae</taxon>
        <taxon>Paramicrobacterium</taxon>
    </lineage>
</organism>
<protein>
    <recommendedName>
        <fullName evidence="4">UspA domain-containing protein</fullName>
    </recommendedName>
</protein>
<evidence type="ECO:0000313" key="3">
    <source>
        <dbReference type="Proteomes" id="UP000662814"/>
    </source>
</evidence>
<proteinExistence type="predicted"/>
<feature type="region of interest" description="Disordered" evidence="1">
    <location>
        <begin position="168"/>
        <end position="192"/>
    </location>
</feature>
<sequence length="262" mass="28839">MIGTLTPIAEFHEARVTMIAVLHVTETESTHLETAETVARRAMVIVDHNATVIVVRLVTETESTRREMPAIVDRLATTTAVSHVTGDVHSRRVTTLDVRSVTMTIVRLETATESTHLETAKTAARRVMVTAGSGSETVIVGLHARVIVVEVVRSVEAVPTVVVQGANSSGHGMANPRAATEARQHTKRSSLKSRFGNASFGRCARGTMIRTFPTRSRNRICTDPHATSSRRCRRRTQRAWLDTWQWLRISSTMTPSLRIGTP</sequence>
<evidence type="ECO:0008006" key="4">
    <source>
        <dbReference type="Google" id="ProtNLM"/>
    </source>
</evidence>
<evidence type="ECO:0000256" key="1">
    <source>
        <dbReference type="SAM" id="MobiDB-lite"/>
    </source>
</evidence>